<comment type="caution">
    <text evidence="1">The sequence shown here is derived from an EMBL/GenBank/DDBJ whole genome shotgun (WGS) entry which is preliminary data.</text>
</comment>
<dbReference type="GO" id="GO:0019867">
    <property type="term" value="C:outer membrane"/>
    <property type="evidence" value="ECO:0007669"/>
    <property type="project" value="InterPro"/>
</dbReference>
<dbReference type="InterPro" id="IPR007485">
    <property type="entry name" value="LPS_assembly_LptE"/>
</dbReference>
<dbReference type="EMBL" id="JAACAK010000091">
    <property type="protein sequence ID" value="NIR75737.1"/>
    <property type="molecule type" value="Genomic_DNA"/>
</dbReference>
<dbReference type="Proteomes" id="UP000702544">
    <property type="component" value="Unassembled WGS sequence"/>
</dbReference>
<dbReference type="Gene3D" id="3.40.50.10610">
    <property type="entry name" value="ABC-type transport auxiliary lipoprotein component"/>
    <property type="match status" value="1"/>
</dbReference>
<protein>
    <submittedName>
        <fullName evidence="1">LptE family protein</fullName>
    </submittedName>
</protein>
<dbReference type="Pfam" id="PF04390">
    <property type="entry name" value="LptE"/>
    <property type="match status" value="1"/>
</dbReference>
<reference evidence="1 2" key="1">
    <citation type="submission" date="2020-01" db="EMBL/GenBank/DDBJ databases">
        <title>Genomes assembled from Gulf of Kutch pelagic sediment metagenomes.</title>
        <authorList>
            <person name="Chandrashekar M."/>
            <person name="Mahajan M.S."/>
            <person name="Dave K.J."/>
            <person name="Vatsa P."/>
            <person name="Nathani N.M."/>
        </authorList>
    </citation>
    <scope>NUCLEOTIDE SEQUENCE [LARGE SCALE GENOMIC DNA]</scope>
    <source>
        <strain evidence="1">KS3-K002</strain>
    </source>
</reference>
<evidence type="ECO:0000313" key="1">
    <source>
        <dbReference type="EMBL" id="NIR75737.1"/>
    </source>
</evidence>
<accession>A0AAE5CBE1</accession>
<proteinExistence type="predicted"/>
<sequence length="155" mass="16716">MALAGCGVYSFTGGGGLPGHVDSIAILPFENQTTQFTLTQELTQKLTDVLPGRLGVRLADERSADAVVRGQITRYNESAVNYQPDPGGPVVFQRRVDISVSVEIFDTTEEQVLWSSASLTASGEYLPDSQTEEVGRQLAIDNLINAIIDGAQSQW</sequence>
<evidence type="ECO:0000313" key="2">
    <source>
        <dbReference type="Proteomes" id="UP000702544"/>
    </source>
</evidence>
<dbReference type="AlphaFoldDB" id="A0AAE5CBE1"/>
<organism evidence="1 2">
    <name type="scientific">Candidatus Kutchimonas denitrificans</name>
    <dbReference type="NCBI Taxonomy" id="3056748"/>
    <lineage>
        <taxon>Bacteria</taxon>
        <taxon>Pseudomonadati</taxon>
        <taxon>Gemmatimonadota</taxon>
        <taxon>Gemmatimonadia</taxon>
        <taxon>Candidatus Palauibacterales</taxon>
        <taxon>Candidatus Palauibacteraceae</taxon>
        <taxon>Candidatus Kutchimonas</taxon>
    </lineage>
</organism>
<name>A0AAE5CBE1_9BACT</name>
<dbReference type="GO" id="GO:0043165">
    <property type="term" value="P:Gram-negative-bacterium-type cell outer membrane assembly"/>
    <property type="evidence" value="ECO:0007669"/>
    <property type="project" value="InterPro"/>
</dbReference>
<gene>
    <name evidence="1" type="ORF">GWO12_11610</name>
</gene>